<dbReference type="GO" id="GO:0016757">
    <property type="term" value="F:glycosyltransferase activity"/>
    <property type="evidence" value="ECO:0007669"/>
    <property type="project" value="UniProtKB-KW"/>
</dbReference>
<dbReference type="SUPFAM" id="SSF53448">
    <property type="entry name" value="Nucleotide-diphospho-sugar transferases"/>
    <property type="match status" value="2"/>
</dbReference>
<evidence type="ECO:0000313" key="2">
    <source>
        <dbReference type="Proteomes" id="UP001232536"/>
    </source>
</evidence>
<dbReference type="EC" id="2.4.-.-" evidence="1"/>
<sequence length="480" mass="52095">MTHPVISLLLGPGRAQDVTTTLSTVRASARQVEVLGPRTPDASTADELAAALARASGRYVGVLEPGDLVEPGVLEAAVTYLTRHPDVDVLYTDEQWPGEGASGIFTKPDWNPAYHVALGYLGRLCLVRRELLQDAGGFLSGTEGVEERDAQLRVIERGATVEHLPLVGVSRPHAPQPDPTACIAAVERHLRRTGVDARVEAAEPPGGVRVRRAVPEPPTVSVVIPTAGTSREVRGERVRLVTRCVRSLVATTDYPSWDVVLVTSEGTPPEVVDEVRAEAGDRLTVTHVAGDFNFSRSINEGVRVASGELVLLLNDDTEADDPSWLRQMVAVEADPSVGVVGAKLVFADGRVQHLGVMHNDVWEPSHPFMFETDGTGHFGMGSLDLDYPAVTGACLLTSRRLFVDVGGLCTALPLNYNDVDFCFKVRAAGRRVVVAPSVRLFHYESASRTARVEQAERDFMVAHWRAEAYRDPFVQLRSVR</sequence>
<keyword evidence="2" id="KW-1185">Reference proteome</keyword>
<dbReference type="PANTHER" id="PTHR43179:SF7">
    <property type="entry name" value="RHAMNOSYLTRANSFERASE WBBL"/>
    <property type="match status" value="1"/>
</dbReference>
<dbReference type="Pfam" id="PF13641">
    <property type="entry name" value="Glyco_tranf_2_3"/>
    <property type="match status" value="1"/>
</dbReference>
<organism evidence="1 2">
    <name type="scientific">Actinotalea lenta</name>
    <dbReference type="NCBI Taxonomy" id="3064654"/>
    <lineage>
        <taxon>Bacteria</taxon>
        <taxon>Bacillati</taxon>
        <taxon>Actinomycetota</taxon>
        <taxon>Actinomycetes</taxon>
        <taxon>Micrococcales</taxon>
        <taxon>Cellulomonadaceae</taxon>
        <taxon>Actinotalea</taxon>
    </lineage>
</organism>
<gene>
    <name evidence="1" type="ORF">Q6348_15250</name>
</gene>
<evidence type="ECO:0000313" key="1">
    <source>
        <dbReference type="EMBL" id="MDO8108553.1"/>
    </source>
</evidence>
<dbReference type="InterPro" id="IPR029044">
    <property type="entry name" value="Nucleotide-diphossugar_trans"/>
</dbReference>
<accession>A0ABT9DF75</accession>
<dbReference type="PANTHER" id="PTHR43179">
    <property type="entry name" value="RHAMNOSYLTRANSFERASE WBBL"/>
    <property type="match status" value="1"/>
</dbReference>
<comment type="caution">
    <text evidence="1">The sequence shown here is derived from an EMBL/GenBank/DDBJ whole genome shotgun (WGS) entry which is preliminary data.</text>
</comment>
<keyword evidence="1" id="KW-0808">Transferase</keyword>
<proteinExistence type="predicted"/>
<dbReference type="RefSeq" id="WP_304602246.1">
    <property type="nucleotide sequence ID" value="NZ_JAUQYP010000002.1"/>
</dbReference>
<protein>
    <submittedName>
        <fullName evidence="1">Glycosyltransferase</fullName>
        <ecNumber evidence="1">2.4.-.-</ecNumber>
    </submittedName>
</protein>
<dbReference type="Proteomes" id="UP001232536">
    <property type="component" value="Unassembled WGS sequence"/>
</dbReference>
<dbReference type="EMBL" id="JAUQYP010000002">
    <property type="protein sequence ID" value="MDO8108553.1"/>
    <property type="molecule type" value="Genomic_DNA"/>
</dbReference>
<keyword evidence="1" id="KW-0328">Glycosyltransferase</keyword>
<dbReference type="Gene3D" id="3.90.550.10">
    <property type="entry name" value="Spore Coat Polysaccharide Biosynthesis Protein SpsA, Chain A"/>
    <property type="match status" value="2"/>
</dbReference>
<reference evidence="1 2" key="1">
    <citation type="submission" date="2023-07" db="EMBL/GenBank/DDBJ databases">
        <title>Description of novel actinomycetes strains, isolated from tidal flat sediment.</title>
        <authorList>
            <person name="Lu C."/>
        </authorList>
    </citation>
    <scope>NUCLEOTIDE SEQUENCE [LARGE SCALE GENOMIC DNA]</scope>
    <source>
        <strain evidence="1 2">SYSU T00b441</strain>
    </source>
</reference>
<name>A0ABT9DF75_9CELL</name>